<dbReference type="PANTHER" id="PTHR34501">
    <property type="entry name" value="PROTEIN YDDL-RELATED"/>
    <property type="match status" value="1"/>
</dbReference>
<keyword evidence="3" id="KW-0472">Membrane</keyword>
<evidence type="ECO:0000256" key="4">
    <source>
        <dbReference type="SAM" id="SignalP"/>
    </source>
</evidence>
<dbReference type="InterPro" id="IPR033900">
    <property type="entry name" value="Gram_neg_porin_domain"/>
</dbReference>
<sequence length="415" mass="46196">MIKIIMNPLFILIGLSVISGSANAVTVYNDKGSKVDVTGQLGINATMVSDNRKTKIKEMNNSIGVNASHKLTKDIRVFGKVGWRANGNKRASSIGVNISHTLTKDIQVFGRMEWGSAGTQRVRGLTTYKRIGYVGASYLGIGEMRIGRTNIPIAWKKKSNYGYYGMGASFFNDMGITTNNGKKVKKGDLLNRLIKPMTIFVRTKPYKGFYLAATYSDKSDPDNKPRYGDIHHAHSVVGFYKSDFGLEASAGYIQAIVEGKKMSIRDADLPYSQDSLIAISAEYYFPGREFSIGLDFEQKRSKNLKLVNQKGNDRGLQKKWGEGEGKENLYGVGVKWYRDKLGSGPYAGYYLSDRNDNGLSYQRQAYMVGLNKKFRSFGSNDLLIFVEVKYNSICSDNPAKNKKETILGMGARLSF</sequence>
<feature type="signal peptide" evidence="4">
    <location>
        <begin position="1"/>
        <end position="24"/>
    </location>
</feature>
<evidence type="ECO:0000259" key="5">
    <source>
        <dbReference type="Pfam" id="PF13609"/>
    </source>
</evidence>
<dbReference type="RefSeq" id="WP_273574465.1">
    <property type="nucleotide sequence ID" value="NZ_JAQRFN010000003.1"/>
</dbReference>
<organism evidence="6 7">
    <name type="scientific">Xenorhabdus anantnagensis</name>
    <dbReference type="NCBI Taxonomy" id="3025875"/>
    <lineage>
        <taxon>Bacteria</taxon>
        <taxon>Pseudomonadati</taxon>
        <taxon>Pseudomonadota</taxon>
        <taxon>Gammaproteobacteria</taxon>
        <taxon>Enterobacterales</taxon>
        <taxon>Morganellaceae</taxon>
        <taxon>Xenorhabdus</taxon>
    </lineage>
</organism>
<protein>
    <submittedName>
        <fullName evidence="6">Porin</fullName>
    </submittedName>
</protein>
<evidence type="ECO:0000256" key="1">
    <source>
        <dbReference type="ARBA" id="ARBA00004571"/>
    </source>
</evidence>
<dbReference type="InterPro" id="IPR050298">
    <property type="entry name" value="Gram-neg_bact_OMP"/>
</dbReference>
<evidence type="ECO:0000313" key="7">
    <source>
        <dbReference type="Proteomes" id="UP001220225"/>
    </source>
</evidence>
<evidence type="ECO:0000313" key="6">
    <source>
        <dbReference type="EMBL" id="MDC9595996.1"/>
    </source>
</evidence>
<dbReference type="InterPro" id="IPR023614">
    <property type="entry name" value="Porin_dom_sf"/>
</dbReference>
<gene>
    <name evidence="6" type="ORF">PSI14_03695</name>
</gene>
<dbReference type="PANTHER" id="PTHR34501:SF2">
    <property type="entry name" value="OUTER MEMBRANE PORIN F-RELATED"/>
    <property type="match status" value="1"/>
</dbReference>
<proteinExistence type="predicted"/>
<dbReference type="SUPFAM" id="SSF56935">
    <property type="entry name" value="Porins"/>
    <property type="match status" value="1"/>
</dbReference>
<comment type="subcellular location">
    <subcellularLocation>
        <location evidence="1">Cell outer membrane</location>
        <topology evidence="1">Multi-pass membrane protein</topology>
    </subcellularLocation>
</comment>
<keyword evidence="7" id="KW-1185">Reference proteome</keyword>
<reference evidence="6 7" key="1">
    <citation type="submission" date="2023-02" db="EMBL/GenBank/DDBJ databases">
        <title>Entomopathogenic bacteria.</title>
        <authorList>
            <person name="Machado R.A."/>
        </authorList>
    </citation>
    <scope>NUCLEOTIDE SEQUENCE [LARGE SCALE GENOMIC DNA]</scope>
    <source>
        <strain evidence="6 7">XENO-2</strain>
    </source>
</reference>
<keyword evidence="2 4" id="KW-0732">Signal</keyword>
<evidence type="ECO:0000256" key="3">
    <source>
        <dbReference type="ARBA" id="ARBA00023136"/>
    </source>
</evidence>
<feature type="domain" description="Porin" evidence="5">
    <location>
        <begin position="15"/>
        <end position="363"/>
    </location>
</feature>
<comment type="caution">
    <text evidence="6">The sequence shown here is derived from an EMBL/GenBank/DDBJ whole genome shotgun (WGS) entry which is preliminary data.</text>
</comment>
<evidence type="ECO:0000256" key="2">
    <source>
        <dbReference type="ARBA" id="ARBA00022729"/>
    </source>
</evidence>
<dbReference type="Proteomes" id="UP001220225">
    <property type="component" value="Unassembled WGS sequence"/>
</dbReference>
<dbReference type="Pfam" id="PF13609">
    <property type="entry name" value="Porin_4"/>
    <property type="match status" value="1"/>
</dbReference>
<dbReference type="Gene3D" id="2.40.160.10">
    <property type="entry name" value="Porin"/>
    <property type="match status" value="2"/>
</dbReference>
<name>A0ABT5LNK8_9GAMM</name>
<dbReference type="EMBL" id="JAQRFN010000003">
    <property type="protein sequence ID" value="MDC9595996.1"/>
    <property type="molecule type" value="Genomic_DNA"/>
</dbReference>
<feature type="chain" id="PRO_5046743404" evidence="4">
    <location>
        <begin position="25"/>
        <end position="415"/>
    </location>
</feature>
<accession>A0ABT5LNK8</accession>